<name>A0ABT8A2T8_9PROT</name>
<keyword evidence="7" id="KW-1185">Reference proteome</keyword>
<dbReference type="InterPro" id="IPR050301">
    <property type="entry name" value="NTE"/>
</dbReference>
<evidence type="ECO:0000256" key="2">
    <source>
        <dbReference type="ARBA" id="ARBA00022963"/>
    </source>
</evidence>
<dbReference type="RefSeq" id="WP_290315672.1">
    <property type="nucleotide sequence ID" value="NZ_JAUFPN010000046.1"/>
</dbReference>
<keyword evidence="1" id="KW-0378">Hydrolase</keyword>
<comment type="caution">
    <text evidence="4">Lacks conserved residue(s) required for the propagation of feature annotation.</text>
</comment>
<keyword evidence="2" id="KW-0442">Lipid degradation</keyword>
<dbReference type="Gene3D" id="3.40.1090.10">
    <property type="entry name" value="Cytosolic phospholipase A2 catalytic domain"/>
    <property type="match status" value="1"/>
</dbReference>
<dbReference type="PANTHER" id="PTHR14226">
    <property type="entry name" value="NEUROPATHY TARGET ESTERASE/SWISS CHEESE D.MELANOGASTER"/>
    <property type="match status" value="1"/>
</dbReference>
<organism evidence="6 7">
    <name type="scientific">Paeniroseomonas aquatica</name>
    <dbReference type="NCBI Taxonomy" id="373043"/>
    <lineage>
        <taxon>Bacteria</taxon>
        <taxon>Pseudomonadati</taxon>
        <taxon>Pseudomonadota</taxon>
        <taxon>Alphaproteobacteria</taxon>
        <taxon>Acetobacterales</taxon>
        <taxon>Acetobacteraceae</taxon>
        <taxon>Paeniroseomonas</taxon>
    </lineage>
</organism>
<evidence type="ECO:0000256" key="3">
    <source>
        <dbReference type="ARBA" id="ARBA00023098"/>
    </source>
</evidence>
<dbReference type="Proteomes" id="UP001529369">
    <property type="component" value="Unassembled WGS sequence"/>
</dbReference>
<proteinExistence type="predicted"/>
<accession>A0ABT8A2T8</accession>
<dbReference type="PANTHER" id="PTHR14226:SF57">
    <property type="entry name" value="BLR7027 PROTEIN"/>
    <property type="match status" value="1"/>
</dbReference>
<dbReference type="PROSITE" id="PS51635">
    <property type="entry name" value="PNPLA"/>
    <property type="match status" value="1"/>
</dbReference>
<feature type="domain" description="PNPLA" evidence="5">
    <location>
        <begin position="25"/>
        <end position="97"/>
    </location>
</feature>
<dbReference type="Pfam" id="PF01734">
    <property type="entry name" value="Patatin"/>
    <property type="match status" value="1"/>
</dbReference>
<evidence type="ECO:0000256" key="1">
    <source>
        <dbReference type="ARBA" id="ARBA00022801"/>
    </source>
</evidence>
<dbReference type="SUPFAM" id="SSF52151">
    <property type="entry name" value="FabD/lysophospholipase-like"/>
    <property type="match status" value="1"/>
</dbReference>
<feature type="short sequence motif" description="GXGXXG" evidence="4">
    <location>
        <begin position="29"/>
        <end position="34"/>
    </location>
</feature>
<protein>
    <submittedName>
        <fullName evidence="6">Patatin-like phospholipase family protein</fullName>
    </submittedName>
</protein>
<evidence type="ECO:0000313" key="6">
    <source>
        <dbReference type="EMBL" id="MDN3563879.1"/>
    </source>
</evidence>
<reference evidence="7" key="1">
    <citation type="journal article" date="2019" name="Int. J. Syst. Evol. Microbiol.">
        <title>The Global Catalogue of Microorganisms (GCM) 10K type strain sequencing project: providing services to taxonomists for standard genome sequencing and annotation.</title>
        <authorList>
            <consortium name="The Broad Institute Genomics Platform"/>
            <consortium name="The Broad Institute Genome Sequencing Center for Infectious Disease"/>
            <person name="Wu L."/>
            <person name="Ma J."/>
        </authorList>
    </citation>
    <scope>NUCLEOTIDE SEQUENCE [LARGE SCALE GENOMIC DNA]</scope>
    <source>
        <strain evidence="7">CECT 7131</strain>
    </source>
</reference>
<gene>
    <name evidence="6" type="ORF">QWZ14_05745</name>
</gene>
<dbReference type="InterPro" id="IPR016035">
    <property type="entry name" value="Acyl_Trfase/lysoPLipase"/>
</dbReference>
<evidence type="ECO:0000256" key="4">
    <source>
        <dbReference type="PROSITE-ProRule" id="PRU01161"/>
    </source>
</evidence>
<evidence type="ECO:0000313" key="7">
    <source>
        <dbReference type="Proteomes" id="UP001529369"/>
    </source>
</evidence>
<dbReference type="InterPro" id="IPR002641">
    <property type="entry name" value="PNPLA_dom"/>
</dbReference>
<comment type="caution">
    <text evidence="6">The sequence shown here is derived from an EMBL/GenBank/DDBJ whole genome shotgun (WGS) entry which is preliminary data.</text>
</comment>
<sequence>MSATPQTTAAGGPSCRPQGSQCIALILQGGGALGAYEAGVYQALEEAELHPDWIVGVSVGAISTALIVGNPPAVRCRATWTGYWGARTTPASPCAAG</sequence>
<evidence type="ECO:0000259" key="5">
    <source>
        <dbReference type="PROSITE" id="PS51635"/>
    </source>
</evidence>
<feature type="short sequence motif" description="GXSXG" evidence="4">
    <location>
        <begin position="56"/>
        <end position="60"/>
    </location>
</feature>
<keyword evidence="3" id="KW-0443">Lipid metabolism</keyword>
<dbReference type="EMBL" id="JAUFPN010000046">
    <property type="protein sequence ID" value="MDN3563879.1"/>
    <property type="molecule type" value="Genomic_DNA"/>
</dbReference>